<name>A0ABM3IAW4_ZIZJJ</name>
<dbReference type="Gene3D" id="1.20.1280.50">
    <property type="match status" value="1"/>
</dbReference>
<dbReference type="Proteomes" id="UP001652623">
    <property type="component" value="Chromosome 10"/>
</dbReference>
<dbReference type="InterPro" id="IPR050942">
    <property type="entry name" value="F-box_BR-signaling"/>
</dbReference>
<sequence length="436" mass="50701">MATKRCLRAELQPNWLDLPNEIIELMMTKLPSVDVIRFKGVCLSWYAATNSYISTHWSSNNSDNQSPWLMLPTGQNDSYTYLFNFAEQKHYKVKNVFQRLGDHYHKPRCVGSSFGWLIIFDENCNACLLNPFSGAQIELPSTEDLGGSEYVPVTKAILLSDPSSSCTKSFTIIIIYCDGILAFYSHIGDHDNDNKNNNINNTWTDFCNDPRLYCDMIYHDSMLYALEHYERGHGCVEVWDLHRDFPKKITRIIHPTKLPEFARLYLAESLGDILYVLRITTNHDDDNHPDYKDEYFIYKLNYCARRWEKVKSLRGQTLFLGGNKLLSLCARDFPEWEQNSLYITYRFPFDLFADGDQYFRDVGKVGVYNFDKKSLRPDIKFNIDHLTDERCFTPFWIVLSDGEKRTRYDRGEDLEDMGMGDGDGGGFNPLTVHVYI</sequence>
<dbReference type="Pfam" id="PF03478">
    <property type="entry name" value="Beta-prop_KIB1-4"/>
    <property type="match status" value="1"/>
</dbReference>
<dbReference type="PANTHER" id="PTHR44259">
    <property type="entry name" value="OS07G0183000 PROTEIN-RELATED"/>
    <property type="match status" value="1"/>
</dbReference>
<feature type="domain" description="F-box" evidence="1">
    <location>
        <begin position="12"/>
        <end position="60"/>
    </location>
</feature>
<dbReference type="RefSeq" id="XP_048324619.2">
    <property type="nucleotide sequence ID" value="XM_048468662.2"/>
</dbReference>
<dbReference type="GeneID" id="125420973"/>
<accession>A0ABM3IAW4</accession>
<organism evidence="2 3">
    <name type="scientific">Ziziphus jujuba</name>
    <name type="common">Chinese jujube</name>
    <name type="synonym">Ziziphus sativa</name>
    <dbReference type="NCBI Taxonomy" id="326968"/>
    <lineage>
        <taxon>Eukaryota</taxon>
        <taxon>Viridiplantae</taxon>
        <taxon>Streptophyta</taxon>
        <taxon>Embryophyta</taxon>
        <taxon>Tracheophyta</taxon>
        <taxon>Spermatophyta</taxon>
        <taxon>Magnoliopsida</taxon>
        <taxon>eudicotyledons</taxon>
        <taxon>Gunneridae</taxon>
        <taxon>Pentapetalae</taxon>
        <taxon>rosids</taxon>
        <taxon>fabids</taxon>
        <taxon>Rosales</taxon>
        <taxon>Rhamnaceae</taxon>
        <taxon>Paliureae</taxon>
        <taxon>Ziziphus</taxon>
    </lineage>
</organism>
<dbReference type="InterPro" id="IPR001810">
    <property type="entry name" value="F-box_dom"/>
</dbReference>
<dbReference type="InterPro" id="IPR005174">
    <property type="entry name" value="KIB1-4_b-propeller"/>
</dbReference>
<evidence type="ECO:0000313" key="3">
    <source>
        <dbReference type="RefSeq" id="XP_048324619.2"/>
    </source>
</evidence>
<dbReference type="PROSITE" id="PS50181">
    <property type="entry name" value="FBOX"/>
    <property type="match status" value="1"/>
</dbReference>
<gene>
    <name evidence="3" type="primary">LOC125420973</name>
</gene>
<keyword evidence="2" id="KW-1185">Reference proteome</keyword>
<proteinExistence type="predicted"/>
<dbReference type="InterPro" id="IPR036047">
    <property type="entry name" value="F-box-like_dom_sf"/>
</dbReference>
<dbReference type="PANTHER" id="PTHR44259:SF15">
    <property type="entry name" value="F-BOX PROTEIN KIB2-RELATED"/>
    <property type="match status" value="1"/>
</dbReference>
<dbReference type="SUPFAM" id="SSF81383">
    <property type="entry name" value="F-box domain"/>
    <property type="match status" value="1"/>
</dbReference>
<reference evidence="3" key="1">
    <citation type="submission" date="2025-08" db="UniProtKB">
        <authorList>
            <consortium name="RefSeq"/>
        </authorList>
    </citation>
    <scope>IDENTIFICATION</scope>
    <source>
        <tissue evidence="3">Seedling</tissue>
    </source>
</reference>
<protein>
    <submittedName>
        <fullName evidence="3">F-box protein At4g17565</fullName>
    </submittedName>
</protein>
<evidence type="ECO:0000313" key="2">
    <source>
        <dbReference type="Proteomes" id="UP001652623"/>
    </source>
</evidence>
<evidence type="ECO:0000259" key="1">
    <source>
        <dbReference type="PROSITE" id="PS50181"/>
    </source>
</evidence>